<name>A0ACC2S1S3_9FUNG</name>
<accession>A0ACC2S1S3</accession>
<keyword evidence="2" id="KW-1185">Reference proteome</keyword>
<reference evidence="1" key="1">
    <citation type="submission" date="2022-04" db="EMBL/GenBank/DDBJ databases">
        <title>Genome of the entomopathogenic fungus Entomophthora muscae.</title>
        <authorList>
            <person name="Elya C."/>
            <person name="Lovett B.R."/>
            <person name="Lee E."/>
            <person name="Macias A.M."/>
            <person name="Hajek A.E."/>
            <person name="De Bivort B.L."/>
            <person name="Kasson M.T."/>
            <person name="De Fine Licht H.H."/>
            <person name="Stajich J.E."/>
        </authorList>
    </citation>
    <scope>NUCLEOTIDE SEQUENCE</scope>
    <source>
        <strain evidence="1">Berkeley</strain>
    </source>
</reference>
<comment type="caution">
    <text evidence="1">The sequence shown here is derived from an EMBL/GenBank/DDBJ whole genome shotgun (WGS) entry which is preliminary data.</text>
</comment>
<organism evidence="1 2">
    <name type="scientific">Entomophthora muscae</name>
    <dbReference type="NCBI Taxonomy" id="34485"/>
    <lineage>
        <taxon>Eukaryota</taxon>
        <taxon>Fungi</taxon>
        <taxon>Fungi incertae sedis</taxon>
        <taxon>Zoopagomycota</taxon>
        <taxon>Entomophthoromycotina</taxon>
        <taxon>Entomophthoromycetes</taxon>
        <taxon>Entomophthorales</taxon>
        <taxon>Entomophthoraceae</taxon>
        <taxon>Entomophthora</taxon>
    </lineage>
</organism>
<proteinExistence type="predicted"/>
<protein>
    <submittedName>
        <fullName evidence="1">Uncharacterized protein</fullName>
    </submittedName>
</protein>
<dbReference type="Proteomes" id="UP001165960">
    <property type="component" value="Unassembled WGS sequence"/>
</dbReference>
<sequence>MSASERDSDSPVPVGDSDLNLKAPQTDDSVNPGLGIDDAGNPTLTPEEEMNSAKIKSCLALNRELQKRLQDRLKAICLAKQQNEAQLNFARQLIIKGSTFDKHDSQVKSMTLKRQDKRKSKASLIYTGDAAEDIKLQNCANYIYFPYFIDHRSQIPIDNRDSLLRQQVPPLIRSYAVWTINDRRLIANAVRAENSKLFSKKNQNLSGSSEIKGYANFVTYNVEGLDWDTIAEFVPGRTARECRIFWACYGHPAINKKQWDEKETELLVNTAISHEHRNWIKIATYIPRRTPIQCFREYIRFFHSAPNRTYWSKEEDEILTEAIQVYGERNWHQISLLLDKRNGTACLHRWRYALRPSIIRRRWNKEEDEALRKAVAIKGEGNWAQVYPLVPGRTDVQCRERWVNTLDPKLDDSLWSPHMDATLCSLINKHGVGRWSLFAATLKGKTDNQIWRRFKMLNIWGAVDDSVITHPSFCRPNSELYPTSLPVPPSSSPTPELSGFRRKRKAAAELFPFESKTRRPTGGGNTNYSIHSQGTKSLLGLRMHPDLDRGNAIPPCLTSVQLFTKVLEATGMEDSSSIDACPSLGPEIAADPEDINMLESCFQSIFAWPHQCANIEMNMHLLDKSSLLEKSPTHNVDR</sequence>
<evidence type="ECO:0000313" key="1">
    <source>
        <dbReference type="EMBL" id="KAJ9056246.1"/>
    </source>
</evidence>
<evidence type="ECO:0000313" key="2">
    <source>
        <dbReference type="Proteomes" id="UP001165960"/>
    </source>
</evidence>
<gene>
    <name evidence="1" type="ORF">DSO57_1035137</name>
</gene>
<dbReference type="EMBL" id="QTSX02005984">
    <property type="protein sequence ID" value="KAJ9056246.1"/>
    <property type="molecule type" value="Genomic_DNA"/>
</dbReference>